<feature type="domain" description="LysM" evidence="2">
    <location>
        <begin position="84"/>
        <end position="129"/>
    </location>
</feature>
<name>M9X8Y4_MEIRD</name>
<protein>
    <submittedName>
        <fullName evidence="3">Peptidase M23</fullName>
    </submittedName>
</protein>
<accession>M9X8Y4</accession>
<dbReference type="GO" id="GO:0004222">
    <property type="term" value="F:metalloendopeptidase activity"/>
    <property type="evidence" value="ECO:0007669"/>
    <property type="project" value="TreeGrafter"/>
</dbReference>
<dbReference type="EMBL" id="CP005385">
    <property type="protein sequence ID" value="AGK04595.1"/>
    <property type="molecule type" value="Genomic_DNA"/>
</dbReference>
<proteinExistence type="predicted"/>
<dbReference type="MEROPS" id="M23.009"/>
<reference evidence="3 4" key="1">
    <citation type="submission" date="2013-04" db="EMBL/GenBank/DDBJ databases">
        <authorList>
            <person name="Chin J."/>
            <person name="Alexander D.H."/>
            <person name="Marks P."/>
            <person name="Korlach J."/>
            <person name="Clum A."/>
            <person name="Copeland A."/>
        </authorList>
    </citation>
    <scope>NUCLEOTIDE SEQUENCE [LARGE SCALE GENOMIC DNA]</scope>
    <source>
        <strain evidence="4">ATCC 35948 / DSM 1279 / VKM B-1258 / 21</strain>
    </source>
</reference>
<feature type="domain" description="LysM" evidence="2">
    <location>
        <begin position="136"/>
        <end position="180"/>
    </location>
</feature>
<dbReference type="PATRIC" id="fig|504728.9.peg.1332"/>
<feature type="compositionally biased region" description="Low complexity" evidence="1">
    <location>
        <begin position="231"/>
        <end position="249"/>
    </location>
</feature>
<dbReference type="AlphaFoldDB" id="M9X8Y4"/>
<dbReference type="STRING" id="504728.K649_06475"/>
<dbReference type="CDD" id="cd12797">
    <property type="entry name" value="M23_peptidase"/>
    <property type="match status" value="1"/>
</dbReference>
<dbReference type="Gene3D" id="2.70.70.10">
    <property type="entry name" value="Glucose Permease (Domain IIA)"/>
    <property type="match status" value="1"/>
</dbReference>
<evidence type="ECO:0000313" key="4">
    <source>
        <dbReference type="Proteomes" id="UP000013026"/>
    </source>
</evidence>
<feature type="compositionally biased region" description="Basic and acidic residues" evidence="1">
    <location>
        <begin position="208"/>
        <end position="230"/>
    </location>
</feature>
<dbReference type="InterPro" id="IPR011055">
    <property type="entry name" value="Dup_hybrid_motif"/>
</dbReference>
<dbReference type="eggNOG" id="COG0739">
    <property type="taxonomic scope" value="Bacteria"/>
</dbReference>
<dbReference type="SUPFAM" id="SSF51261">
    <property type="entry name" value="Duplicated hybrid motif"/>
    <property type="match status" value="1"/>
</dbReference>
<dbReference type="PANTHER" id="PTHR21666:SF270">
    <property type="entry name" value="MUREIN HYDROLASE ACTIVATOR ENVC"/>
    <property type="match status" value="1"/>
</dbReference>
<dbReference type="Pfam" id="PF01476">
    <property type="entry name" value="LysM"/>
    <property type="match status" value="3"/>
</dbReference>
<dbReference type="SUPFAM" id="SSF54106">
    <property type="entry name" value="LysM domain"/>
    <property type="match status" value="2"/>
</dbReference>
<dbReference type="InterPro" id="IPR018392">
    <property type="entry name" value="LysM"/>
</dbReference>
<dbReference type="KEGG" id="mre:K649_06475"/>
<evidence type="ECO:0000313" key="3">
    <source>
        <dbReference type="EMBL" id="AGK04595.1"/>
    </source>
</evidence>
<dbReference type="SMART" id="SM00257">
    <property type="entry name" value="LysM"/>
    <property type="match status" value="3"/>
</dbReference>
<evidence type="ECO:0000259" key="2">
    <source>
        <dbReference type="PROSITE" id="PS51782"/>
    </source>
</evidence>
<dbReference type="InterPro" id="IPR036779">
    <property type="entry name" value="LysM_dom_sf"/>
</dbReference>
<gene>
    <name evidence="3" type="ORF">K649_06475</name>
</gene>
<feature type="region of interest" description="Disordered" evidence="1">
    <location>
        <begin position="208"/>
        <end position="249"/>
    </location>
</feature>
<dbReference type="PROSITE" id="PS51782">
    <property type="entry name" value="LYSM"/>
    <property type="match status" value="3"/>
</dbReference>
<sequence>MGLNQPNLPGTEIKVGTPARKGWVIYTVRPGDTLSQIASRYRVDARAIIYSSGLQNAVLRPGQELRIPLVEETNDEIRLPPGVRAYVVRSGDTVESIARRFDLTILGLVSANPGLQSLDRLDVGSTLYIPTGEPGLLLQLRKGETIHDLAQRFGLSVNEVAKANGLDSPTDVRAGDLILLPRVQARATYQRLLQIQEAERKAREEEARRLAEQRRKQEEARQKQLAEQRRLQAQSRARLQQQTQSQPRLRPANAVVAAAGYRWPISNFTITTYFGRRGVFQRFHTGIDLAAPIGTPIYAARAGQVDTAGWSRYGYGLHVIINHGGAQETLYAHMSRIVVRPGQWVDRGDLIGYVGSTGWSTGPHLHFEVRVGGVARNPLAYLP</sequence>
<dbReference type="InterPro" id="IPR050570">
    <property type="entry name" value="Cell_wall_metabolism_enzyme"/>
</dbReference>
<feature type="domain" description="LysM" evidence="2">
    <location>
        <begin position="24"/>
        <end position="67"/>
    </location>
</feature>
<organism evidence="3 4">
    <name type="scientific">Meiothermus ruber (strain ATCC 35948 / DSM 1279 / VKM B-1258 / 21)</name>
    <name type="common">Thermus ruber</name>
    <dbReference type="NCBI Taxonomy" id="504728"/>
    <lineage>
        <taxon>Bacteria</taxon>
        <taxon>Thermotogati</taxon>
        <taxon>Deinococcota</taxon>
        <taxon>Deinococci</taxon>
        <taxon>Thermales</taxon>
        <taxon>Thermaceae</taxon>
        <taxon>Meiothermus</taxon>
    </lineage>
</organism>
<dbReference type="Proteomes" id="UP000013026">
    <property type="component" value="Chromosome"/>
</dbReference>
<evidence type="ECO:0000256" key="1">
    <source>
        <dbReference type="SAM" id="MobiDB-lite"/>
    </source>
</evidence>
<dbReference type="PANTHER" id="PTHR21666">
    <property type="entry name" value="PEPTIDASE-RELATED"/>
    <property type="match status" value="1"/>
</dbReference>
<dbReference type="Pfam" id="PF01551">
    <property type="entry name" value="Peptidase_M23"/>
    <property type="match status" value="1"/>
</dbReference>
<dbReference type="eggNOG" id="COG1388">
    <property type="taxonomic scope" value="Bacteria"/>
</dbReference>
<dbReference type="CDD" id="cd00118">
    <property type="entry name" value="LysM"/>
    <property type="match status" value="3"/>
</dbReference>
<dbReference type="Gene3D" id="3.10.350.10">
    <property type="entry name" value="LysM domain"/>
    <property type="match status" value="3"/>
</dbReference>
<dbReference type="InterPro" id="IPR016047">
    <property type="entry name" value="M23ase_b-sheet_dom"/>
</dbReference>